<evidence type="ECO:0000256" key="1">
    <source>
        <dbReference type="SAM" id="MobiDB-lite"/>
    </source>
</evidence>
<reference evidence="2 3" key="1">
    <citation type="submission" date="2019-05" db="EMBL/GenBank/DDBJ databases">
        <title>Another draft genome of Portunus trituberculatus and its Hox gene families provides insights of decapod evolution.</title>
        <authorList>
            <person name="Jeong J.-H."/>
            <person name="Song I."/>
            <person name="Kim S."/>
            <person name="Choi T."/>
            <person name="Kim D."/>
            <person name="Ryu S."/>
            <person name="Kim W."/>
        </authorList>
    </citation>
    <scope>NUCLEOTIDE SEQUENCE [LARGE SCALE GENOMIC DNA]</scope>
    <source>
        <tissue evidence="2">Muscle</tissue>
    </source>
</reference>
<feature type="compositionally biased region" description="Low complexity" evidence="1">
    <location>
        <begin position="102"/>
        <end position="116"/>
    </location>
</feature>
<evidence type="ECO:0000313" key="2">
    <source>
        <dbReference type="EMBL" id="MPC26095.1"/>
    </source>
</evidence>
<protein>
    <submittedName>
        <fullName evidence="2">Uncharacterized protein</fullName>
    </submittedName>
</protein>
<proteinExistence type="predicted"/>
<sequence>MSRLLNNLKLFTEMPRVCIICLILNRWWQYLASAAAAALPGTVTCLAVHDTSPRLLVERVGLNAIPVTSLRCGGKPSPTEELPFSDDDLASPKQPPHDASMLLLRRSTPTSSSRPPAINRGGSTIRSPPLSSPFSVD</sequence>
<dbReference type="AlphaFoldDB" id="A0A5B7DXP4"/>
<comment type="caution">
    <text evidence="2">The sequence shown here is derived from an EMBL/GenBank/DDBJ whole genome shotgun (WGS) entry which is preliminary data.</text>
</comment>
<accession>A0A5B7DXP4</accession>
<keyword evidence="3" id="KW-1185">Reference proteome</keyword>
<dbReference type="EMBL" id="VSRR010001554">
    <property type="protein sequence ID" value="MPC26095.1"/>
    <property type="molecule type" value="Genomic_DNA"/>
</dbReference>
<organism evidence="2 3">
    <name type="scientific">Portunus trituberculatus</name>
    <name type="common">Swimming crab</name>
    <name type="synonym">Neptunus trituberculatus</name>
    <dbReference type="NCBI Taxonomy" id="210409"/>
    <lineage>
        <taxon>Eukaryota</taxon>
        <taxon>Metazoa</taxon>
        <taxon>Ecdysozoa</taxon>
        <taxon>Arthropoda</taxon>
        <taxon>Crustacea</taxon>
        <taxon>Multicrustacea</taxon>
        <taxon>Malacostraca</taxon>
        <taxon>Eumalacostraca</taxon>
        <taxon>Eucarida</taxon>
        <taxon>Decapoda</taxon>
        <taxon>Pleocyemata</taxon>
        <taxon>Brachyura</taxon>
        <taxon>Eubrachyura</taxon>
        <taxon>Portunoidea</taxon>
        <taxon>Portunidae</taxon>
        <taxon>Portuninae</taxon>
        <taxon>Portunus</taxon>
    </lineage>
</organism>
<evidence type="ECO:0000313" key="3">
    <source>
        <dbReference type="Proteomes" id="UP000324222"/>
    </source>
</evidence>
<dbReference type="Proteomes" id="UP000324222">
    <property type="component" value="Unassembled WGS sequence"/>
</dbReference>
<gene>
    <name evidence="2" type="ORF">E2C01_019226</name>
</gene>
<name>A0A5B7DXP4_PORTR</name>
<feature type="region of interest" description="Disordered" evidence="1">
    <location>
        <begin position="69"/>
        <end position="137"/>
    </location>
</feature>